<dbReference type="InterPro" id="IPR038484">
    <property type="entry name" value="MucB/RseB_C_sf"/>
</dbReference>
<proteinExistence type="predicted"/>
<evidence type="ECO:0000259" key="2">
    <source>
        <dbReference type="Pfam" id="PF03888"/>
    </source>
</evidence>
<gene>
    <name evidence="3" type="ORF">UFOPK2996_00726</name>
    <name evidence="4" type="ORF">UFOPK3974_01382</name>
</gene>
<evidence type="ECO:0000313" key="4">
    <source>
        <dbReference type="EMBL" id="CAB4998898.1"/>
    </source>
</evidence>
<protein>
    <submittedName>
        <fullName evidence="3">Unannotated protein</fullName>
    </submittedName>
</protein>
<dbReference type="Gene3D" id="3.30.200.100">
    <property type="entry name" value="MucB/RseB, C-terminal domain"/>
    <property type="match status" value="1"/>
</dbReference>
<reference evidence="3" key="1">
    <citation type="submission" date="2020-05" db="EMBL/GenBank/DDBJ databases">
        <authorList>
            <person name="Chiriac C."/>
            <person name="Salcher M."/>
            <person name="Ghai R."/>
            <person name="Kavagutti S V."/>
        </authorList>
    </citation>
    <scope>NUCLEOTIDE SEQUENCE</scope>
</reference>
<dbReference type="Gene3D" id="2.50.20.10">
    <property type="entry name" value="Lipoprotein localisation LolA/LolB/LppX"/>
    <property type="match status" value="1"/>
</dbReference>
<dbReference type="EMBL" id="CAFBOR010000228">
    <property type="protein sequence ID" value="CAB4998898.1"/>
    <property type="molecule type" value="Genomic_DNA"/>
</dbReference>
<accession>A0A6J6XBY6</accession>
<feature type="domain" description="MucB/RseB N-terminal" evidence="2">
    <location>
        <begin position="119"/>
        <end position="186"/>
    </location>
</feature>
<feature type="region of interest" description="Disordered" evidence="1">
    <location>
        <begin position="192"/>
        <end position="213"/>
    </location>
</feature>
<name>A0A6J6XBY6_9ZZZZ</name>
<evidence type="ECO:0000313" key="3">
    <source>
        <dbReference type="EMBL" id="CAB4794910.1"/>
    </source>
</evidence>
<dbReference type="AlphaFoldDB" id="A0A6J6XBY6"/>
<dbReference type="InterPro" id="IPR033434">
    <property type="entry name" value="MucB/RseB_N"/>
</dbReference>
<dbReference type="EMBL" id="CAFAAH010000081">
    <property type="protein sequence ID" value="CAB4794910.1"/>
    <property type="molecule type" value="Genomic_DNA"/>
</dbReference>
<organism evidence="3">
    <name type="scientific">freshwater metagenome</name>
    <dbReference type="NCBI Taxonomy" id="449393"/>
    <lineage>
        <taxon>unclassified sequences</taxon>
        <taxon>metagenomes</taxon>
        <taxon>ecological metagenomes</taxon>
    </lineage>
</organism>
<feature type="compositionally biased region" description="Basic and acidic residues" evidence="1">
    <location>
        <begin position="192"/>
        <end position="201"/>
    </location>
</feature>
<evidence type="ECO:0000256" key="1">
    <source>
        <dbReference type="SAM" id="MobiDB-lite"/>
    </source>
</evidence>
<sequence length="348" mass="37099">MSGRSLLSRLPLGVLAVGVGSFMALSAASSRAGASIAIDLNNPLGAAQDAASAHSYDATLTTTWRSQSGLRTRRITVSSNGERVSVVGERKLLSSGSLRAVERGGNWHSIWTTPATLRGPALSKKYVVTLGGASSVAGRATTQVVISDRRGRLRDLIDLDAENGLMLRREQRDERGATLRVTVFEKIGAVKKADKDPEASKPGKSSKPLEGSAAPRTALTIEAPFMLFKRLPGGFMLVGKYVAQGNGRELFYSDGLNSVSVFEWEGSIEPGSLPSGGEWHRAPNGEMRSYDSPVGIVNVWDADGMTFTVVSEATALETARIVSSLPQDTNTEGFARISRFLIGPFSWG</sequence>
<dbReference type="Pfam" id="PF03888">
    <property type="entry name" value="MucB_RseB"/>
    <property type="match status" value="1"/>
</dbReference>